<evidence type="ECO:0000313" key="2">
    <source>
        <dbReference type="EMBL" id="EGW09761.1"/>
    </source>
</evidence>
<dbReference type="EMBL" id="JH001143">
    <property type="protein sequence ID" value="EGW09761.1"/>
    <property type="molecule type" value="Genomic_DNA"/>
</dbReference>
<organism evidence="2 3">
    <name type="scientific">Cricetulus griseus</name>
    <name type="common">Chinese hamster</name>
    <name type="synonym">Cricetulus barabensis griseus</name>
    <dbReference type="NCBI Taxonomy" id="10029"/>
    <lineage>
        <taxon>Eukaryota</taxon>
        <taxon>Metazoa</taxon>
        <taxon>Chordata</taxon>
        <taxon>Craniata</taxon>
        <taxon>Vertebrata</taxon>
        <taxon>Euteleostomi</taxon>
        <taxon>Mammalia</taxon>
        <taxon>Eutheria</taxon>
        <taxon>Euarchontoglires</taxon>
        <taxon>Glires</taxon>
        <taxon>Rodentia</taxon>
        <taxon>Myomorpha</taxon>
        <taxon>Muroidea</taxon>
        <taxon>Cricetidae</taxon>
        <taxon>Cricetinae</taxon>
        <taxon>Cricetulus</taxon>
    </lineage>
</organism>
<reference evidence="3" key="1">
    <citation type="journal article" date="2011" name="Nat. Biotechnol.">
        <title>The genomic sequence of the Chinese hamster ovary (CHO)-K1 cell line.</title>
        <authorList>
            <person name="Xu X."/>
            <person name="Nagarajan H."/>
            <person name="Lewis N.E."/>
            <person name="Pan S."/>
            <person name="Cai Z."/>
            <person name="Liu X."/>
            <person name="Chen W."/>
            <person name="Xie M."/>
            <person name="Wang W."/>
            <person name="Hammond S."/>
            <person name="Andersen M.R."/>
            <person name="Neff N."/>
            <person name="Passarelli B."/>
            <person name="Koh W."/>
            <person name="Fan H.C."/>
            <person name="Wang J."/>
            <person name="Gui Y."/>
            <person name="Lee K.H."/>
            <person name="Betenbaugh M.J."/>
            <person name="Quake S.R."/>
            <person name="Famili I."/>
            <person name="Palsson B.O."/>
            <person name="Wang J."/>
        </authorList>
    </citation>
    <scope>NUCLEOTIDE SEQUENCE [LARGE SCALE GENOMIC DNA]</scope>
    <source>
        <strain evidence="3">CHO K1 cell line</strain>
    </source>
</reference>
<protein>
    <submittedName>
        <fullName evidence="2">Uncharacterized protein</fullName>
    </submittedName>
</protein>
<feature type="region of interest" description="Disordered" evidence="1">
    <location>
        <begin position="21"/>
        <end position="46"/>
    </location>
</feature>
<accession>G3I2U0</accession>
<evidence type="ECO:0000256" key="1">
    <source>
        <dbReference type="SAM" id="MobiDB-lite"/>
    </source>
</evidence>
<sequence>MQRMGEGTYWGHSLLSQAHTSLTPSHKSEGHLGPVHSRNSRGASSRGNLNFMFFPWSLRCLFYRPIP</sequence>
<dbReference type="AlphaFoldDB" id="G3I2U0"/>
<dbReference type="Proteomes" id="UP000001075">
    <property type="component" value="Unassembled WGS sequence"/>
</dbReference>
<gene>
    <name evidence="2" type="ORF">I79_017734</name>
</gene>
<name>G3I2U0_CRIGR</name>
<proteinExistence type="predicted"/>
<evidence type="ECO:0000313" key="3">
    <source>
        <dbReference type="Proteomes" id="UP000001075"/>
    </source>
</evidence>
<dbReference type="InParanoid" id="G3I2U0"/>